<feature type="compositionally biased region" description="Polar residues" evidence="1">
    <location>
        <begin position="186"/>
        <end position="207"/>
    </location>
</feature>
<keyword evidence="4" id="KW-1185">Reference proteome</keyword>
<feature type="transmembrane region" description="Helical" evidence="2">
    <location>
        <begin position="12"/>
        <end position="35"/>
    </location>
</feature>
<feature type="region of interest" description="Disordered" evidence="1">
    <location>
        <begin position="181"/>
        <end position="277"/>
    </location>
</feature>
<keyword evidence="2" id="KW-0812">Transmembrane</keyword>
<keyword evidence="2" id="KW-1133">Transmembrane helix</keyword>
<evidence type="ECO:0000313" key="3">
    <source>
        <dbReference type="EMBL" id="SJL12747.1"/>
    </source>
</evidence>
<reference evidence="4" key="1">
    <citation type="journal article" date="2017" name="Nat. Ecol. Evol.">
        <title>Genome expansion and lineage-specific genetic innovations in the forest pathogenic fungi Armillaria.</title>
        <authorList>
            <person name="Sipos G."/>
            <person name="Prasanna A.N."/>
            <person name="Walter M.C."/>
            <person name="O'Connor E."/>
            <person name="Balint B."/>
            <person name="Krizsan K."/>
            <person name="Kiss B."/>
            <person name="Hess J."/>
            <person name="Varga T."/>
            <person name="Slot J."/>
            <person name="Riley R."/>
            <person name="Boka B."/>
            <person name="Rigling D."/>
            <person name="Barry K."/>
            <person name="Lee J."/>
            <person name="Mihaltcheva S."/>
            <person name="LaButti K."/>
            <person name="Lipzen A."/>
            <person name="Waldron R."/>
            <person name="Moloney N.M."/>
            <person name="Sperisen C."/>
            <person name="Kredics L."/>
            <person name="Vagvoelgyi C."/>
            <person name="Patrignani A."/>
            <person name="Fitzpatrick D."/>
            <person name="Nagy I."/>
            <person name="Doyle S."/>
            <person name="Anderson J.B."/>
            <person name="Grigoriev I.V."/>
            <person name="Gueldener U."/>
            <person name="Muensterkoetter M."/>
            <person name="Nagy L.G."/>
        </authorList>
    </citation>
    <scope>NUCLEOTIDE SEQUENCE [LARGE SCALE GENOMIC DNA]</scope>
    <source>
        <strain evidence="4">C18/9</strain>
    </source>
</reference>
<gene>
    <name evidence="3" type="ORF">ARMOST_16178</name>
</gene>
<evidence type="ECO:0000256" key="1">
    <source>
        <dbReference type="SAM" id="MobiDB-lite"/>
    </source>
</evidence>
<sequence>MQITANISTRTLVALTATILGLTTLLTIFLIYQMYRYEIGQFFHRLSQNVPRFPTPVYFLCYLNNLIYYEHPGGAFLTCPYDHLTVLYQDDVNWVVNGPDNWAFSPPLFRSRTISNSLVKSESRTIPALTPPEHELKAKLCFNAALCQPLQKSPPHLMIPVGMEFQARGDTPYYCSSSEFPVRAGSPSSDGNIPSSYPASRPESSTLPYHLRVNPEPYSQEPSPSATNYTHEPSPVPSIYTHEPSLVPMVRTWRATNGTPGGISPPPTTPDSNYGSG</sequence>
<name>A0A284RVH8_ARMOS</name>
<feature type="compositionally biased region" description="Polar residues" evidence="1">
    <location>
        <begin position="220"/>
        <end position="231"/>
    </location>
</feature>
<keyword evidence="2" id="KW-0472">Membrane</keyword>
<protein>
    <submittedName>
        <fullName evidence="3">Uncharacterized protein</fullName>
    </submittedName>
</protein>
<dbReference type="EMBL" id="FUEG01000018">
    <property type="protein sequence ID" value="SJL12747.1"/>
    <property type="molecule type" value="Genomic_DNA"/>
</dbReference>
<evidence type="ECO:0000256" key="2">
    <source>
        <dbReference type="SAM" id="Phobius"/>
    </source>
</evidence>
<evidence type="ECO:0000313" key="4">
    <source>
        <dbReference type="Proteomes" id="UP000219338"/>
    </source>
</evidence>
<dbReference type="Proteomes" id="UP000219338">
    <property type="component" value="Unassembled WGS sequence"/>
</dbReference>
<proteinExistence type="predicted"/>
<accession>A0A284RVH8</accession>
<organism evidence="3 4">
    <name type="scientific">Armillaria ostoyae</name>
    <name type="common">Armillaria root rot fungus</name>
    <dbReference type="NCBI Taxonomy" id="47428"/>
    <lineage>
        <taxon>Eukaryota</taxon>
        <taxon>Fungi</taxon>
        <taxon>Dikarya</taxon>
        <taxon>Basidiomycota</taxon>
        <taxon>Agaricomycotina</taxon>
        <taxon>Agaricomycetes</taxon>
        <taxon>Agaricomycetidae</taxon>
        <taxon>Agaricales</taxon>
        <taxon>Marasmiineae</taxon>
        <taxon>Physalacriaceae</taxon>
        <taxon>Armillaria</taxon>
    </lineage>
</organism>
<dbReference type="AlphaFoldDB" id="A0A284RVH8"/>